<sequence length="638" mass="71086">MGKFNVILAACFLAAAFSACKQHGSEARTPKPYTSEQLRENISLFGAGFSKDETHVLTGNNSTGIFNVYELNIADTTSKALTKSKTDAFFPADYIGTNQFLYYSNKGGDENDHLYLATIGDSTAKDLTPWPGSKNAFVGWSGDKKSVYVTSNKRNPQFFDLYKLDTASWKASLVFQNDSGYDIPIPIVISKDERYISFTKSITTDKNELYLYDIKAKTTKQLSNGSESAWNPQAIEKDNNTFYYTTNDGSDFTYLVKYNISTGAKEKVYSTNWDVQWFELSENEKYYTIAINEDGKNKIILFDHATNKPVDFPEIKGGSVTYASVSKSEKKALLSVGSSTSPDNLYVYNFEDKELKKLTSSLNKAIDENDLAPAEVIHVKSFDGKEIPAIYYKPLQASADNKVGALVWVHGGPGGQSTQNFNNSIQFLVNHGYAVLAINNRGSSGYGKAFYKLDNRDHGYGDLKDCVWAKKWLSQQEYIDSNAVAIYGGSYGGNMVLNALCMYPGEFKAGVDLFGVANWLRTLRSIPPYWASFKDALYVEMGDPETKDSVLLKNTSPLYNYTKIKDPLLVFQGANDVRVLKIESDEIAAGVKKNGVPVEYIVYPQEGHGFRKKENLITTDNTTLAFLQKYVKVAAKKE</sequence>
<dbReference type="Gene3D" id="2.120.10.30">
    <property type="entry name" value="TolB, C-terminal domain"/>
    <property type="match status" value="1"/>
</dbReference>
<dbReference type="SUPFAM" id="SSF69322">
    <property type="entry name" value="Tricorn protease domain 2"/>
    <property type="match status" value="1"/>
</dbReference>
<evidence type="ECO:0000256" key="1">
    <source>
        <dbReference type="ARBA" id="ARBA00022801"/>
    </source>
</evidence>
<organism evidence="5 6">
    <name type="scientific">Mucilaginibacter gynuensis</name>
    <dbReference type="NCBI Taxonomy" id="1302236"/>
    <lineage>
        <taxon>Bacteria</taxon>
        <taxon>Pseudomonadati</taxon>
        <taxon>Bacteroidota</taxon>
        <taxon>Sphingobacteriia</taxon>
        <taxon>Sphingobacteriales</taxon>
        <taxon>Sphingobacteriaceae</taxon>
        <taxon>Mucilaginibacter</taxon>
    </lineage>
</organism>
<gene>
    <name evidence="5" type="ORF">GCM10023149_05540</name>
</gene>
<accession>A0ABP8FTK3</accession>
<dbReference type="PANTHER" id="PTHR42776">
    <property type="entry name" value="SERINE PEPTIDASE S9 FAMILY MEMBER"/>
    <property type="match status" value="1"/>
</dbReference>
<evidence type="ECO:0000313" key="6">
    <source>
        <dbReference type="Proteomes" id="UP001500582"/>
    </source>
</evidence>
<protein>
    <submittedName>
        <fullName evidence="5">S9 family peptidase</fullName>
    </submittedName>
</protein>
<dbReference type="Gene3D" id="2.130.10.10">
    <property type="entry name" value="YVTN repeat-like/Quinoprotein amine dehydrogenase"/>
    <property type="match status" value="1"/>
</dbReference>
<dbReference type="Gene3D" id="3.40.50.1820">
    <property type="entry name" value="alpha/beta hydrolase"/>
    <property type="match status" value="1"/>
</dbReference>
<dbReference type="EMBL" id="BAABFT010000001">
    <property type="protein sequence ID" value="GAA4310753.1"/>
    <property type="molecule type" value="Genomic_DNA"/>
</dbReference>
<feature type="chain" id="PRO_5045038656" evidence="2">
    <location>
        <begin position="22"/>
        <end position="638"/>
    </location>
</feature>
<keyword evidence="1" id="KW-0378">Hydrolase</keyword>
<proteinExistence type="predicted"/>
<evidence type="ECO:0000259" key="3">
    <source>
        <dbReference type="Pfam" id="PF00326"/>
    </source>
</evidence>
<comment type="caution">
    <text evidence="5">The sequence shown here is derived from an EMBL/GenBank/DDBJ whole genome shotgun (WGS) entry which is preliminary data.</text>
</comment>
<dbReference type="Pfam" id="PF00326">
    <property type="entry name" value="Peptidase_S9"/>
    <property type="match status" value="1"/>
</dbReference>
<dbReference type="InterPro" id="IPR023302">
    <property type="entry name" value="Pept_S9A_N"/>
</dbReference>
<keyword evidence="6" id="KW-1185">Reference proteome</keyword>
<dbReference type="Proteomes" id="UP001500582">
    <property type="component" value="Unassembled WGS sequence"/>
</dbReference>
<dbReference type="InterPro" id="IPR015943">
    <property type="entry name" value="WD40/YVTN_repeat-like_dom_sf"/>
</dbReference>
<evidence type="ECO:0000313" key="5">
    <source>
        <dbReference type="EMBL" id="GAA4310753.1"/>
    </source>
</evidence>
<dbReference type="InterPro" id="IPR011042">
    <property type="entry name" value="6-blade_b-propeller_TolB-like"/>
</dbReference>
<dbReference type="SUPFAM" id="SSF53474">
    <property type="entry name" value="alpha/beta-Hydrolases"/>
    <property type="match status" value="1"/>
</dbReference>
<feature type="signal peptide" evidence="2">
    <location>
        <begin position="1"/>
        <end position="21"/>
    </location>
</feature>
<dbReference type="Pfam" id="PF02897">
    <property type="entry name" value="Peptidase_S9_N"/>
    <property type="match status" value="1"/>
</dbReference>
<dbReference type="InterPro" id="IPR001375">
    <property type="entry name" value="Peptidase_S9_cat"/>
</dbReference>
<evidence type="ECO:0000256" key="2">
    <source>
        <dbReference type="SAM" id="SignalP"/>
    </source>
</evidence>
<dbReference type="PANTHER" id="PTHR42776:SF27">
    <property type="entry name" value="DIPEPTIDYL PEPTIDASE FAMILY MEMBER 6"/>
    <property type="match status" value="1"/>
</dbReference>
<reference evidence="6" key="1">
    <citation type="journal article" date="2019" name="Int. J. Syst. Evol. Microbiol.">
        <title>The Global Catalogue of Microorganisms (GCM) 10K type strain sequencing project: providing services to taxonomists for standard genome sequencing and annotation.</title>
        <authorList>
            <consortium name="The Broad Institute Genomics Platform"/>
            <consortium name="The Broad Institute Genome Sequencing Center for Infectious Disease"/>
            <person name="Wu L."/>
            <person name="Ma J."/>
        </authorList>
    </citation>
    <scope>NUCLEOTIDE SEQUENCE [LARGE SCALE GENOMIC DNA]</scope>
    <source>
        <strain evidence="6">JCM 17705</strain>
    </source>
</reference>
<keyword evidence="2" id="KW-0732">Signal</keyword>
<dbReference type="RefSeq" id="WP_345209459.1">
    <property type="nucleotide sequence ID" value="NZ_BAABFT010000001.1"/>
</dbReference>
<name>A0ABP8FTK3_9SPHI</name>
<dbReference type="InterPro" id="IPR029058">
    <property type="entry name" value="AB_hydrolase_fold"/>
</dbReference>
<evidence type="ECO:0000259" key="4">
    <source>
        <dbReference type="Pfam" id="PF02897"/>
    </source>
</evidence>
<dbReference type="PROSITE" id="PS51257">
    <property type="entry name" value="PROKAR_LIPOPROTEIN"/>
    <property type="match status" value="1"/>
</dbReference>
<feature type="domain" description="Peptidase S9A N-terminal" evidence="4">
    <location>
        <begin position="98"/>
        <end position="359"/>
    </location>
</feature>
<feature type="domain" description="Peptidase S9 prolyl oligopeptidase catalytic" evidence="3">
    <location>
        <begin position="420"/>
        <end position="632"/>
    </location>
</feature>